<name>A0A382LKA5_9ZZZZ</name>
<evidence type="ECO:0000256" key="10">
    <source>
        <dbReference type="ARBA" id="ARBA00023235"/>
    </source>
</evidence>
<reference evidence="14" key="1">
    <citation type="submission" date="2018-05" db="EMBL/GenBank/DDBJ databases">
        <authorList>
            <person name="Lanie J.A."/>
            <person name="Ng W.-L."/>
            <person name="Kazmierczak K.M."/>
            <person name="Andrzejewski T.M."/>
            <person name="Davidsen T.M."/>
            <person name="Wayne K.J."/>
            <person name="Tettelin H."/>
            <person name="Glass J.I."/>
            <person name="Rusch D."/>
            <person name="Podicherti R."/>
            <person name="Tsui H.-C.T."/>
            <person name="Winkler M.E."/>
        </authorList>
    </citation>
    <scope>NUCLEOTIDE SEQUENCE</scope>
</reference>
<protein>
    <recommendedName>
        <fullName evidence="11">DNA 3'-5' helicase</fullName>
        <ecNumber evidence="11">5.6.2.4</ecNumber>
    </recommendedName>
</protein>
<proteinExistence type="predicted"/>
<evidence type="ECO:0000256" key="7">
    <source>
        <dbReference type="ARBA" id="ARBA00022833"/>
    </source>
</evidence>
<keyword evidence="2" id="KW-0235">DNA replication</keyword>
<dbReference type="SUPFAM" id="SSF52540">
    <property type="entry name" value="P-loop containing nucleoside triphosphate hydrolases"/>
    <property type="match status" value="1"/>
</dbReference>
<dbReference type="NCBIfam" id="TIGR00595">
    <property type="entry name" value="priA"/>
    <property type="match status" value="1"/>
</dbReference>
<comment type="catalytic activity">
    <reaction evidence="12">
        <text>ATP + H2O = ADP + phosphate + H(+)</text>
        <dbReference type="Rhea" id="RHEA:13065"/>
        <dbReference type="ChEBI" id="CHEBI:15377"/>
        <dbReference type="ChEBI" id="CHEBI:15378"/>
        <dbReference type="ChEBI" id="CHEBI:30616"/>
        <dbReference type="ChEBI" id="CHEBI:43474"/>
        <dbReference type="ChEBI" id="CHEBI:456216"/>
        <dbReference type="EC" id="5.6.2.4"/>
    </reaction>
</comment>
<evidence type="ECO:0000259" key="13">
    <source>
        <dbReference type="PROSITE" id="PS51192"/>
    </source>
</evidence>
<keyword evidence="4" id="KW-0547">Nucleotide-binding</keyword>
<dbReference type="EC" id="5.6.2.4" evidence="11"/>
<keyword evidence="10" id="KW-0413">Isomerase</keyword>
<dbReference type="PANTHER" id="PTHR30580">
    <property type="entry name" value="PRIMOSOMAL PROTEIN N"/>
    <property type="match status" value="1"/>
</dbReference>
<dbReference type="GO" id="GO:0006269">
    <property type="term" value="P:DNA replication, synthesis of primer"/>
    <property type="evidence" value="ECO:0007669"/>
    <property type="project" value="UniProtKB-KW"/>
</dbReference>
<evidence type="ECO:0000256" key="3">
    <source>
        <dbReference type="ARBA" id="ARBA00022723"/>
    </source>
</evidence>
<evidence type="ECO:0000256" key="5">
    <source>
        <dbReference type="ARBA" id="ARBA00022801"/>
    </source>
</evidence>
<feature type="domain" description="Helicase ATP-binding" evidence="13">
    <location>
        <begin position="197"/>
        <end position="363"/>
    </location>
</feature>
<dbReference type="Pfam" id="PF17764">
    <property type="entry name" value="PriA_3primeBD"/>
    <property type="match status" value="1"/>
</dbReference>
<evidence type="ECO:0000256" key="8">
    <source>
        <dbReference type="ARBA" id="ARBA00022840"/>
    </source>
</evidence>
<evidence type="ECO:0000256" key="6">
    <source>
        <dbReference type="ARBA" id="ARBA00022806"/>
    </source>
</evidence>
<dbReference type="GO" id="GO:0043138">
    <property type="term" value="F:3'-5' DNA helicase activity"/>
    <property type="evidence" value="ECO:0007669"/>
    <property type="project" value="UniProtKB-EC"/>
</dbReference>
<dbReference type="CDD" id="cd17929">
    <property type="entry name" value="DEXHc_priA"/>
    <property type="match status" value="1"/>
</dbReference>
<dbReference type="InterPro" id="IPR005259">
    <property type="entry name" value="PriA"/>
</dbReference>
<gene>
    <name evidence="14" type="ORF">METZ01_LOCUS289547</name>
</gene>
<sequence length="400" mass="43098">MMPPIGSRVSVPLGPRKMIGYVIQNDVPIQLASDRAIKDILKQVDNQPFLPQAVLDLALWAADYYLCGPGQVLEVGVPHGRGLGPRTYRHFNLTPKGRTYFSVGTKDGSFATPNRLGTKQLLALDSLVKVGDGLSQSDLIGRGVPGATLKRLTDMGLVTVTDKPVVGGESNDDLNAPKAEVQLTSEQAAALARLRSALSTERFQTALLHGITGSGKTEIYLRLAKETIRSGRRVLILVPEIGLTSAAARAFRGLFGSSVAIQHSGLSARQRHAQWSRIRAGEVDLVVGTRSAVFTPMDNIGLVVVDEEHDGSYKQEENPRYHGRDVAVMRAKQAGALVVLGSATPSLESYHHSIRGRYELISLTTRISDQGLPAIQIVDMKEEFAEQGGEVVLSRVLAAG</sequence>
<accession>A0A382LKA5</accession>
<dbReference type="Pfam" id="PF00270">
    <property type="entry name" value="DEAD"/>
    <property type="match status" value="1"/>
</dbReference>
<evidence type="ECO:0000256" key="12">
    <source>
        <dbReference type="ARBA" id="ARBA00048988"/>
    </source>
</evidence>
<dbReference type="GO" id="GO:0006302">
    <property type="term" value="P:double-strand break repair"/>
    <property type="evidence" value="ECO:0007669"/>
    <property type="project" value="InterPro"/>
</dbReference>
<keyword evidence="1" id="KW-0639">Primosome</keyword>
<dbReference type="InterPro" id="IPR042115">
    <property type="entry name" value="PriA_3primeBD_sf"/>
</dbReference>
<dbReference type="FunFam" id="3.40.50.300:FF:000489">
    <property type="entry name" value="Primosome assembly protein PriA"/>
    <property type="match status" value="1"/>
</dbReference>
<dbReference type="AlphaFoldDB" id="A0A382LKA5"/>
<evidence type="ECO:0000256" key="4">
    <source>
        <dbReference type="ARBA" id="ARBA00022741"/>
    </source>
</evidence>
<dbReference type="GO" id="GO:1990077">
    <property type="term" value="C:primosome complex"/>
    <property type="evidence" value="ECO:0007669"/>
    <property type="project" value="UniProtKB-KW"/>
</dbReference>
<dbReference type="GO" id="GO:0016787">
    <property type="term" value="F:hydrolase activity"/>
    <property type="evidence" value="ECO:0007669"/>
    <property type="project" value="UniProtKB-KW"/>
</dbReference>
<evidence type="ECO:0000256" key="9">
    <source>
        <dbReference type="ARBA" id="ARBA00023125"/>
    </source>
</evidence>
<keyword evidence="9" id="KW-0238">DNA-binding</keyword>
<dbReference type="InterPro" id="IPR011545">
    <property type="entry name" value="DEAD/DEAH_box_helicase_dom"/>
</dbReference>
<dbReference type="GO" id="GO:0046872">
    <property type="term" value="F:metal ion binding"/>
    <property type="evidence" value="ECO:0007669"/>
    <property type="project" value="UniProtKB-KW"/>
</dbReference>
<dbReference type="PROSITE" id="PS51192">
    <property type="entry name" value="HELICASE_ATP_BIND_1"/>
    <property type="match status" value="1"/>
</dbReference>
<dbReference type="GO" id="GO:0003677">
    <property type="term" value="F:DNA binding"/>
    <property type="evidence" value="ECO:0007669"/>
    <property type="project" value="UniProtKB-KW"/>
</dbReference>
<dbReference type="GO" id="GO:0006310">
    <property type="term" value="P:DNA recombination"/>
    <property type="evidence" value="ECO:0007669"/>
    <property type="project" value="InterPro"/>
</dbReference>
<feature type="non-terminal residue" evidence="14">
    <location>
        <position position="400"/>
    </location>
</feature>
<evidence type="ECO:0000256" key="2">
    <source>
        <dbReference type="ARBA" id="ARBA00022705"/>
    </source>
</evidence>
<keyword evidence="7" id="KW-0862">Zinc</keyword>
<dbReference type="GO" id="GO:0006270">
    <property type="term" value="P:DNA replication initiation"/>
    <property type="evidence" value="ECO:0007669"/>
    <property type="project" value="TreeGrafter"/>
</dbReference>
<keyword evidence="3" id="KW-0479">Metal-binding</keyword>
<keyword evidence="8" id="KW-0067">ATP-binding</keyword>
<dbReference type="EMBL" id="UINC01087380">
    <property type="protein sequence ID" value="SVC36693.1"/>
    <property type="molecule type" value="Genomic_DNA"/>
</dbReference>
<keyword evidence="6" id="KW-0347">Helicase</keyword>
<dbReference type="InterPro" id="IPR027417">
    <property type="entry name" value="P-loop_NTPase"/>
</dbReference>
<dbReference type="Gene3D" id="3.40.1440.60">
    <property type="entry name" value="PriA, 3(prime) DNA-binding domain"/>
    <property type="match status" value="1"/>
</dbReference>
<dbReference type="GO" id="GO:0005524">
    <property type="term" value="F:ATP binding"/>
    <property type="evidence" value="ECO:0007669"/>
    <property type="project" value="UniProtKB-KW"/>
</dbReference>
<dbReference type="PANTHER" id="PTHR30580:SF0">
    <property type="entry name" value="PRIMOSOMAL PROTEIN N"/>
    <property type="match status" value="1"/>
</dbReference>
<evidence type="ECO:0000256" key="11">
    <source>
        <dbReference type="ARBA" id="ARBA00034808"/>
    </source>
</evidence>
<evidence type="ECO:0000313" key="14">
    <source>
        <dbReference type="EMBL" id="SVC36693.1"/>
    </source>
</evidence>
<dbReference type="SMART" id="SM00487">
    <property type="entry name" value="DEXDc"/>
    <property type="match status" value="1"/>
</dbReference>
<dbReference type="InterPro" id="IPR041222">
    <property type="entry name" value="PriA_3primeBD"/>
</dbReference>
<keyword evidence="5" id="KW-0378">Hydrolase</keyword>
<evidence type="ECO:0000256" key="1">
    <source>
        <dbReference type="ARBA" id="ARBA00022515"/>
    </source>
</evidence>
<dbReference type="InterPro" id="IPR014001">
    <property type="entry name" value="Helicase_ATP-bd"/>
</dbReference>
<organism evidence="14">
    <name type="scientific">marine metagenome</name>
    <dbReference type="NCBI Taxonomy" id="408172"/>
    <lineage>
        <taxon>unclassified sequences</taxon>
        <taxon>metagenomes</taxon>
        <taxon>ecological metagenomes</taxon>
    </lineage>
</organism>
<dbReference type="Gene3D" id="3.40.50.300">
    <property type="entry name" value="P-loop containing nucleotide triphosphate hydrolases"/>
    <property type="match status" value="1"/>
</dbReference>